<accession>A0ABN9L0D6</accession>
<protein>
    <submittedName>
        <fullName evidence="1">Uncharacterized protein</fullName>
    </submittedName>
</protein>
<keyword evidence="2" id="KW-1185">Reference proteome</keyword>
<reference evidence="1" key="1">
    <citation type="submission" date="2023-07" db="EMBL/GenBank/DDBJ databases">
        <authorList>
            <person name="Stuckert A."/>
        </authorList>
    </citation>
    <scope>NUCLEOTIDE SEQUENCE</scope>
</reference>
<evidence type="ECO:0000313" key="1">
    <source>
        <dbReference type="EMBL" id="CAJ0930023.1"/>
    </source>
</evidence>
<dbReference type="Proteomes" id="UP001176940">
    <property type="component" value="Unassembled WGS sequence"/>
</dbReference>
<dbReference type="EMBL" id="CAUEEQ010006438">
    <property type="protein sequence ID" value="CAJ0930023.1"/>
    <property type="molecule type" value="Genomic_DNA"/>
</dbReference>
<sequence>MEIVSKFIEKYASAQFNTCEDDALTHQFNDLMKQCKGQSENKSTFSKKKAKKEKLANVLCMLLKIKGIAEQKELRWYSEKAQLRGEVDKIEQEVSMAIASAEDQSCECGNLRDEVDNCEETKVE</sequence>
<proteinExistence type="predicted"/>
<name>A0ABN9L0D6_9NEOB</name>
<comment type="caution">
    <text evidence="1">The sequence shown here is derived from an EMBL/GenBank/DDBJ whole genome shotgun (WGS) entry which is preliminary data.</text>
</comment>
<evidence type="ECO:0000313" key="2">
    <source>
        <dbReference type="Proteomes" id="UP001176940"/>
    </source>
</evidence>
<gene>
    <name evidence="1" type="ORF">RIMI_LOCUS4089970</name>
</gene>
<organism evidence="1 2">
    <name type="scientific">Ranitomeya imitator</name>
    <name type="common">mimic poison frog</name>
    <dbReference type="NCBI Taxonomy" id="111125"/>
    <lineage>
        <taxon>Eukaryota</taxon>
        <taxon>Metazoa</taxon>
        <taxon>Chordata</taxon>
        <taxon>Craniata</taxon>
        <taxon>Vertebrata</taxon>
        <taxon>Euteleostomi</taxon>
        <taxon>Amphibia</taxon>
        <taxon>Batrachia</taxon>
        <taxon>Anura</taxon>
        <taxon>Neobatrachia</taxon>
        <taxon>Hyloidea</taxon>
        <taxon>Dendrobatidae</taxon>
        <taxon>Dendrobatinae</taxon>
        <taxon>Ranitomeya</taxon>
    </lineage>
</organism>